<comment type="pathway">
    <text evidence="6">Carbohydrate degradation; pentose phosphate pathway; D-xylulose 5-phosphate from D-ribulose 5-phosphate (non-oxidative stage): step 1/1.</text>
</comment>
<name>A0A9P6AWD5_9AGAM</name>
<comment type="catalytic activity">
    <reaction evidence="1 13">
        <text>D-ribulose 5-phosphate = D-xylulose 5-phosphate</text>
        <dbReference type="Rhea" id="RHEA:13677"/>
        <dbReference type="ChEBI" id="CHEBI:57737"/>
        <dbReference type="ChEBI" id="CHEBI:58121"/>
        <dbReference type="EC" id="5.1.3.1"/>
    </reaction>
</comment>
<feature type="binding site" evidence="15">
    <location>
        <position position="36"/>
    </location>
    <ligand>
        <name>a divalent metal cation</name>
        <dbReference type="ChEBI" id="CHEBI:60240"/>
    </ligand>
</feature>
<evidence type="ECO:0000256" key="14">
    <source>
        <dbReference type="PIRSR" id="PIRSR001461-1"/>
    </source>
</evidence>
<comment type="cofactor">
    <cofactor evidence="4">
        <name>Zn(2+)</name>
        <dbReference type="ChEBI" id="CHEBI:29105"/>
    </cofactor>
</comment>
<evidence type="ECO:0000256" key="1">
    <source>
        <dbReference type="ARBA" id="ARBA00001782"/>
    </source>
</evidence>
<keyword evidence="15" id="KW-0464">Manganese</keyword>
<comment type="cofactor">
    <cofactor evidence="3">
        <name>Co(2+)</name>
        <dbReference type="ChEBI" id="CHEBI:48828"/>
    </cofactor>
</comment>
<dbReference type="GO" id="GO:0046872">
    <property type="term" value="F:metal ion binding"/>
    <property type="evidence" value="ECO:0007669"/>
    <property type="project" value="UniProtKB-KW"/>
</dbReference>
<dbReference type="InterPro" id="IPR011060">
    <property type="entry name" value="RibuloseP-bd_barrel"/>
</dbReference>
<keyword evidence="10 15" id="KW-0479">Metal-binding</keyword>
<dbReference type="PROSITE" id="PS01086">
    <property type="entry name" value="RIBUL_P_3_EPIMER_2"/>
    <property type="match status" value="1"/>
</dbReference>
<dbReference type="InterPro" id="IPR026019">
    <property type="entry name" value="Ribul_P_3_epim"/>
</dbReference>
<evidence type="ECO:0000256" key="9">
    <source>
        <dbReference type="ARBA" id="ARBA00013920"/>
    </source>
</evidence>
<dbReference type="FunFam" id="3.20.20.70:FF:000171">
    <property type="entry name" value="Ribulose-phosphate 3-epimerase"/>
    <property type="match status" value="1"/>
</dbReference>
<evidence type="ECO:0000256" key="15">
    <source>
        <dbReference type="PIRSR" id="PIRSR001461-2"/>
    </source>
</evidence>
<dbReference type="PANTHER" id="PTHR11749">
    <property type="entry name" value="RIBULOSE-5-PHOSPHATE-3-EPIMERASE"/>
    <property type="match status" value="1"/>
</dbReference>
<dbReference type="SUPFAM" id="SSF51366">
    <property type="entry name" value="Ribulose-phoshate binding barrel"/>
    <property type="match status" value="1"/>
</dbReference>
<evidence type="ECO:0000256" key="8">
    <source>
        <dbReference type="ARBA" id="ARBA00013188"/>
    </source>
</evidence>
<dbReference type="InterPro" id="IPR013785">
    <property type="entry name" value="Aldolase_TIM"/>
</dbReference>
<feature type="binding site" evidence="16">
    <location>
        <begin position="145"/>
        <end position="148"/>
    </location>
    <ligand>
        <name>substrate</name>
    </ligand>
</feature>
<feature type="binding site" evidence="16">
    <location>
        <position position="176"/>
    </location>
    <ligand>
        <name>substrate</name>
    </ligand>
</feature>
<sequence>MPRAIISPSVLASDFGQLTAECKRMIKGGAEWLHMDVMDGHFVPNITMGAPILASVSKGVPGIFMDCHMMVAQPERWVEDIAKAGGSLYCFHLEAAKDPLSIIESIHKNGMKAGVAISPDTPSTDITHEVAQAADMLLVMTVYPGRGGQKFLDRCVSKVAELRERYPEKDIEVDGGVGPSTIHVCADAGSNVIVAGTAIFAAPDPEGVIESLKETVTNALLKANEDKKPPSSVVLEHPHT</sequence>
<comment type="cofactor">
    <cofactor evidence="5">
        <name>Fe(2+)</name>
        <dbReference type="ChEBI" id="CHEBI:29033"/>
    </cofactor>
</comment>
<feature type="binding site" evidence="16">
    <location>
        <position position="9"/>
    </location>
    <ligand>
        <name>substrate</name>
    </ligand>
</feature>
<dbReference type="HAMAP" id="MF_02227">
    <property type="entry name" value="RPE"/>
    <property type="match status" value="1"/>
</dbReference>
<dbReference type="Proteomes" id="UP000886523">
    <property type="component" value="Unassembled WGS sequence"/>
</dbReference>
<comment type="cofactor">
    <cofactor evidence="15">
        <name>a divalent metal cation</name>
        <dbReference type="ChEBI" id="CHEBI:60240"/>
    </cofactor>
    <text evidence="15">Binds 1 divalent metal cation per subunit.</text>
</comment>
<proteinExistence type="inferred from homology"/>
<feature type="active site" description="Proton donor" evidence="14">
    <location>
        <position position="174"/>
    </location>
</feature>
<evidence type="ECO:0000256" key="7">
    <source>
        <dbReference type="ARBA" id="ARBA00009541"/>
    </source>
</evidence>
<evidence type="ECO:0000256" key="13">
    <source>
        <dbReference type="PIRNR" id="PIRNR001461"/>
    </source>
</evidence>
<gene>
    <name evidence="17" type="ORF">BS47DRAFT_1344842</name>
</gene>
<dbReference type="PIRSF" id="PIRSF001461">
    <property type="entry name" value="RPE"/>
    <property type="match status" value="1"/>
</dbReference>
<dbReference type="GO" id="GO:0004750">
    <property type="term" value="F:D-ribulose-phosphate 3-epimerase activity"/>
    <property type="evidence" value="ECO:0007669"/>
    <property type="project" value="UniProtKB-EC"/>
</dbReference>
<dbReference type="AlphaFoldDB" id="A0A9P6AWD5"/>
<keyword evidence="13" id="KW-0119">Carbohydrate metabolism</keyword>
<dbReference type="EMBL" id="MU128980">
    <property type="protein sequence ID" value="KAF9512897.1"/>
    <property type="molecule type" value="Genomic_DNA"/>
</dbReference>
<evidence type="ECO:0000256" key="6">
    <source>
        <dbReference type="ARBA" id="ARBA00005016"/>
    </source>
</evidence>
<dbReference type="GO" id="GO:0005975">
    <property type="term" value="P:carbohydrate metabolic process"/>
    <property type="evidence" value="ECO:0007669"/>
    <property type="project" value="InterPro"/>
</dbReference>
<dbReference type="Pfam" id="PF00834">
    <property type="entry name" value="Ribul_P_3_epim"/>
    <property type="match status" value="1"/>
</dbReference>
<dbReference type="PROSITE" id="PS01085">
    <property type="entry name" value="RIBUL_P_3_EPIMER_1"/>
    <property type="match status" value="1"/>
</dbReference>
<feature type="binding site" evidence="15">
    <location>
        <position position="68"/>
    </location>
    <ligand>
        <name>a divalent metal cation</name>
        <dbReference type="ChEBI" id="CHEBI:60240"/>
    </ligand>
</feature>
<feature type="binding site" evidence="15">
    <location>
        <position position="174"/>
    </location>
    <ligand>
        <name>a divalent metal cation</name>
        <dbReference type="ChEBI" id="CHEBI:60240"/>
    </ligand>
</feature>
<comment type="cofactor">
    <cofactor evidence="2">
        <name>Mn(2+)</name>
        <dbReference type="ChEBI" id="CHEBI:29035"/>
    </cofactor>
</comment>
<dbReference type="NCBIfam" id="TIGR01163">
    <property type="entry name" value="rpe"/>
    <property type="match status" value="1"/>
</dbReference>
<evidence type="ECO:0000313" key="18">
    <source>
        <dbReference type="Proteomes" id="UP000886523"/>
    </source>
</evidence>
<evidence type="ECO:0000256" key="4">
    <source>
        <dbReference type="ARBA" id="ARBA00001947"/>
    </source>
</evidence>
<dbReference type="InterPro" id="IPR000056">
    <property type="entry name" value="Ribul_P_3_epim-like"/>
</dbReference>
<feature type="active site" description="Proton acceptor" evidence="14">
    <location>
        <position position="36"/>
    </location>
</feature>
<dbReference type="OrthoDB" id="1927044at2759"/>
<evidence type="ECO:0000256" key="12">
    <source>
        <dbReference type="ARBA" id="ARBA00023285"/>
    </source>
</evidence>
<keyword evidence="18" id="KW-1185">Reference proteome</keyword>
<dbReference type="NCBIfam" id="NF004076">
    <property type="entry name" value="PRK05581.1-4"/>
    <property type="match status" value="1"/>
</dbReference>
<feature type="binding site" evidence="15">
    <location>
        <position position="34"/>
    </location>
    <ligand>
        <name>a divalent metal cation</name>
        <dbReference type="ChEBI" id="CHEBI:60240"/>
    </ligand>
</feature>
<feature type="binding site" evidence="16">
    <location>
        <position position="68"/>
    </location>
    <ligand>
        <name>substrate</name>
    </ligand>
</feature>
<dbReference type="GO" id="GO:0006098">
    <property type="term" value="P:pentose-phosphate shunt"/>
    <property type="evidence" value="ECO:0007669"/>
    <property type="project" value="InterPro"/>
</dbReference>
<evidence type="ECO:0000313" key="17">
    <source>
        <dbReference type="EMBL" id="KAF9512897.1"/>
    </source>
</evidence>
<protein>
    <recommendedName>
        <fullName evidence="9 13">Ribulose-phosphate 3-epimerase</fullName>
        <ecNumber evidence="8 13">5.1.3.1</ecNumber>
    </recommendedName>
</protein>
<keyword evidence="11 13" id="KW-0413">Isomerase</keyword>
<comment type="similarity">
    <text evidence="7 13">Belongs to the ribulose-phosphate 3-epimerase family.</text>
</comment>
<evidence type="ECO:0000256" key="16">
    <source>
        <dbReference type="PIRSR" id="PIRSR001461-3"/>
    </source>
</evidence>
<dbReference type="CDD" id="cd00429">
    <property type="entry name" value="RPE"/>
    <property type="match status" value="1"/>
</dbReference>
<feature type="binding site" evidence="16">
    <location>
        <begin position="196"/>
        <end position="197"/>
    </location>
    <ligand>
        <name>substrate</name>
    </ligand>
</feature>
<evidence type="ECO:0000256" key="3">
    <source>
        <dbReference type="ARBA" id="ARBA00001941"/>
    </source>
</evidence>
<dbReference type="EC" id="5.1.3.1" evidence="8 13"/>
<organism evidence="17 18">
    <name type="scientific">Hydnum rufescens UP504</name>
    <dbReference type="NCBI Taxonomy" id="1448309"/>
    <lineage>
        <taxon>Eukaryota</taxon>
        <taxon>Fungi</taxon>
        <taxon>Dikarya</taxon>
        <taxon>Basidiomycota</taxon>
        <taxon>Agaricomycotina</taxon>
        <taxon>Agaricomycetes</taxon>
        <taxon>Cantharellales</taxon>
        <taxon>Hydnaceae</taxon>
        <taxon>Hydnum</taxon>
    </lineage>
</organism>
<keyword evidence="15" id="KW-0862">Zinc</keyword>
<evidence type="ECO:0000256" key="10">
    <source>
        <dbReference type="ARBA" id="ARBA00022723"/>
    </source>
</evidence>
<comment type="caution">
    <text evidence="17">The sequence shown here is derived from an EMBL/GenBank/DDBJ whole genome shotgun (WGS) entry which is preliminary data.</text>
</comment>
<evidence type="ECO:0000256" key="11">
    <source>
        <dbReference type="ARBA" id="ARBA00023235"/>
    </source>
</evidence>
<reference evidence="17" key="1">
    <citation type="journal article" date="2020" name="Nat. Commun.">
        <title>Large-scale genome sequencing of mycorrhizal fungi provides insights into the early evolution of symbiotic traits.</title>
        <authorList>
            <person name="Miyauchi S."/>
            <person name="Kiss E."/>
            <person name="Kuo A."/>
            <person name="Drula E."/>
            <person name="Kohler A."/>
            <person name="Sanchez-Garcia M."/>
            <person name="Morin E."/>
            <person name="Andreopoulos B."/>
            <person name="Barry K.W."/>
            <person name="Bonito G."/>
            <person name="Buee M."/>
            <person name="Carver A."/>
            <person name="Chen C."/>
            <person name="Cichocki N."/>
            <person name="Clum A."/>
            <person name="Culley D."/>
            <person name="Crous P.W."/>
            <person name="Fauchery L."/>
            <person name="Girlanda M."/>
            <person name="Hayes R.D."/>
            <person name="Keri Z."/>
            <person name="LaButti K."/>
            <person name="Lipzen A."/>
            <person name="Lombard V."/>
            <person name="Magnuson J."/>
            <person name="Maillard F."/>
            <person name="Murat C."/>
            <person name="Nolan M."/>
            <person name="Ohm R.A."/>
            <person name="Pangilinan J."/>
            <person name="Pereira M.F."/>
            <person name="Perotto S."/>
            <person name="Peter M."/>
            <person name="Pfister S."/>
            <person name="Riley R."/>
            <person name="Sitrit Y."/>
            <person name="Stielow J.B."/>
            <person name="Szollosi G."/>
            <person name="Zifcakova L."/>
            <person name="Stursova M."/>
            <person name="Spatafora J.W."/>
            <person name="Tedersoo L."/>
            <person name="Vaario L.M."/>
            <person name="Yamada A."/>
            <person name="Yan M."/>
            <person name="Wang P."/>
            <person name="Xu J."/>
            <person name="Bruns T."/>
            <person name="Baldrian P."/>
            <person name="Vilgalys R."/>
            <person name="Dunand C."/>
            <person name="Henrissat B."/>
            <person name="Grigoriev I.V."/>
            <person name="Hibbett D."/>
            <person name="Nagy L.G."/>
            <person name="Martin F.M."/>
        </authorList>
    </citation>
    <scope>NUCLEOTIDE SEQUENCE</scope>
    <source>
        <strain evidence="17">UP504</strain>
    </source>
</reference>
<evidence type="ECO:0000256" key="5">
    <source>
        <dbReference type="ARBA" id="ARBA00001954"/>
    </source>
</evidence>
<evidence type="ECO:0000256" key="2">
    <source>
        <dbReference type="ARBA" id="ARBA00001936"/>
    </source>
</evidence>
<accession>A0A9P6AWD5</accession>
<keyword evidence="12 15" id="KW-0170">Cobalt</keyword>
<dbReference type="Gene3D" id="3.20.20.70">
    <property type="entry name" value="Aldolase class I"/>
    <property type="match status" value="1"/>
</dbReference>